<dbReference type="InterPro" id="IPR026960">
    <property type="entry name" value="RVT-Znf"/>
</dbReference>
<dbReference type="Pfam" id="PF13966">
    <property type="entry name" value="zf-RVT"/>
    <property type="match status" value="1"/>
</dbReference>
<evidence type="ECO:0000313" key="2">
    <source>
        <dbReference type="EMBL" id="CAA7055450.1"/>
    </source>
</evidence>
<accession>A0A6D2KLU0</accession>
<dbReference type="PROSITE" id="PS50878">
    <property type="entry name" value="RT_POL"/>
    <property type="match status" value="1"/>
</dbReference>
<comment type="caution">
    <text evidence="2">The sequence shown here is derived from an EMBL/GenBank/DDBJ whole genome shotgun (WGS) entry which is preliminary data.</text>
</comment>
<dbReference type="Proteomes" id="UP000467841">
    <property type="component" value="Unassembled WGS sequence"/>
</dbReference>
<sequence>MLSDCGMTELSSKGNMFTWGGMRHTWWIQSRLDRCFGNKEWLSMFPASNEIFLDKRGSDHRPVLNLEFLLDENGVAQKSEAAKGEVATVYFKELFSSSNPTNFTEWFADFEPRISERMNDALIRVVTDAEIKEAVFSIKASSAPGHDGMTDLFFQHYWSTIGVQSAFVADRLISDNIIIAHEVIHVLRTHPVVSEEYMALKSDMSKAYDRVEWSYLRSLLEALGFHQRWVEWVMFCVSSVSFSVLINDQPHGIITPQRGLREGDPLSPFLFVLCTEGLTHLLNRAERLGLIEGIRFSEEGPAIHHLLFADDSLFMCKATDQQCFALKGTLKIYGEATGQTVNPSKSSITFGAKIAKDQKLRIKAELGISREGGSGTYLGLPECFSGSKIDLLSYINDGVQKQISNWYSRILSPGGKEILLKSVISAMPVYAMSCFKLPKGLCAKVRSAMASFWWNSEEDKRKTHWISWERMCLPKHMGGMGFRDIEDFNQALLAKQAWKVLQEPESLLVKFLKSRYFSSTSFLESIIGSRPSYAWRSIIWGRELLVKGLRKRVGNGNTLRVWFDPWIVDEGLRALWRLTNPFQVNLLAKDLIDPYSKRWDLAKLGDIFFEEDMRRVLEFQPVTESEDFWVWMHNQSGEYSVKSGYWLASKINQADIQREAVMKPSLNILKSEVWIIPTTQKIRIFLWKALCGGIAVGDKMEERGMKVQNVCQACGLDGESINHLFFTCSFSRQVWALSILPMPKSGFSESVYANISYLLEQRKNEELPQEVRRRLPWVIWFLWKNRNDLAFQSHQFNAMATMEKITEEAELWFLAQEVDKSCEILAPVLHQSEVKRWRPPPVPWLKCNVGCYWEKGSSKGGMAWVIRDGSGSVLLHSRRAFANVNSKLDCNFLGVLWALESLRTHGVSTVVLAAEDSVVCGVLERPKAWPSFKKQALEFSSVISCFESLKVELEPRCANRGAFLIAKVLSEVIFAIPTLRRVVPLG</sequence>
<evidence type="ECO:0000259" key="1">
    <source>
        <dbReference type="PROSITE" id="PS50878"/>
    </source>
</evidence>
<dbReference type="InterPro" id="IPR036691">
    <property type="entry name" value="Endo/exonu/phosph_ase_sf"/>
</dbReference>
<dbReference type="InterPro" id="IPR002156">
    <property type="entry name" value="RNaseH_domain"/>
</dbReference>
<keyword evidence="3" id="KW-1185">Reference proteome</keyword>
<evidence type="ECO:0000313" key="3">
    <source>
        <dbReference type="Proteomes" id="UP000467841"/>
    </source>
</evidence>
<dbReference type="GO" id="GO:0004523">
    <property type="term" value="F:RNA-DNA hybrid ribonuclease activity"/>
    <property type="evidence" value="ECO:0007669"/>
    <property type="project" value="InterPro"/>
</dbReference>
<dbReference type="AlphaFoldDB" id="A0A6D2KLU0"/>
<feature type="domain" description="Reverse transcriptase" evidence="1">
    <location>
        <begin position="34"/>
        <end position="382"/>
    </location>
</feature>
<dbReference type="Pfam" id="PF00078">
    <property type="entry name" value="RVT_1"/>
    <property type="match status" value="1"/>
</dbReference>
<dbReference type="Pfam" id="PF13456">
    <property type="entry name" value="RVT_3"/>
    <property type="match status" value="1"/>
</dbReference>
<proteinExistence type="predicted"/>
<protein>
    <recommendedName>
        <fullName evidence="1">Reverse transcriptase domain-containing protein</fullName>
    </recommendedName>
</protein>
<gene>
    <name evidence="2" type="ORF">MERR_LOCUS42686</name>
</gene>
<organism evidence="2 3">
    <name type="scientific">Microthlaspi erraticum</name>
    <dbReference type="NCBI Taxonomy" id="1685480"/>
    <lineage>
        <taxon>Eukaryota</taxon>
        <taxon>Viridiplantae</taxon>
        <taxon>Streptophyta</taxon>
        <taxon>Embryophyta</taxon>
        <taxon>Tracheophyta</taxon>
        <taxon>Spermatophyta</taxon>
        <taxon>Magnoliopsida</taxon>
        <taxon>eudicotyledons</taxon>
        <taxon>Gunneridae</taxon>
        <taxon>Pentapetalae</taxon>
        <taxon>rosids</taxon>
        <taxon>malvids</taxon>
        <taxon>Brassicales</taxon>
        <taxon>Brassicaceae</taxon>
        <taxon>Coluteocarpeae</taxon>
        <taxon>Microthlaspi</taxon>
    </lineage>
</organism>
<name>A0A6D2KLU0_9BRAS</name>
<dbReference type="CDD" id="cd01650">
    <property type="entry name" value="RT_nLTR_like"/>
    <property type="match status" value="1"/>
</dbReference>
<dbReference type="SUPFAM" id="SSF56219">
    <property type="entry name" value="DNase I-like"/>
    <property type="match status" value="1"/>
</dbReference>
<dbReference type="PANTHER" id="PTHR33116">
    <property type="entry name" value="REVERSE TRANSCRIPTASE ZINC-BINDING DOMAIN-CONTAINING PROTEIN-RELATED-RELATED"/>
    <property type="match status" value="1"/>
</dbReference>
<dbReference type="EMBL" id="CACVBM020001607">
    <property type="protein sequence ID" value="CAA7055450.1"/>
    <property type="molecule type" value="Genomic_DNA"/>
</dbReference>
<reference evidence="2" key="1">
    <citation type="submission" date="2020-01" db="EMBL/GenBank/DDBJ databases">
        <authorList>
            <person name="Mishra B."/>
        </authorList>
    </citation>
    <scope>NUCLEOTIDE SEQUENCE [LARGE SCALE GENOMIC DNA]</scope>
</reference>
<dbReference type="InterPro" id="IPR000477">
    <property type="entry name" value="RT_dom"/>
</dbReference>
<dbReference type="OrthoDB" id="1110845at2759"/>
<dbReference type="PANTHER" id="PTHR33116:SF86">
    <property type="entry name" value="REVERSE TRANSCRIPTASE DOMAIN-CONTAINING PROTEIN"/>
    <property type="match status" value="1"/>
</dbReference>
<dbReference type="GO" id="GO:0003676">
    <property type="term" value="F:nucleic acid binding"/>
    <property type="evidence" value="ECO:0007669"/>
    <property type="project" value="InterPro"/>
</dbReference>